<dbReference type="InterPro" id="IPR000719">
    <property type="entry name" value="Prot_kinase_dom"/>
</dbReference>
<accession>A0A4U5NEY1</accession>
<dbReference type="Gene3D" id="1.10.510.10">
    <property type="entry name" value="Transferase(Phosphotransferase) domain 1"/>
    <property type="match status" value="1"/>
</dbReference>
<reference evidence="3" key="1">
    <citation type="submission" date="2013-11" db="EMBL/GenBank/DDBJ databases">
        <authorList>
            <person name="Sternberg P."/>
            <person name="Dillman A."/>
            <person name="Macchietto M."/>
        </authorList>
    </citation>
    <scope>NUCLEOTIDE SEQUENCE</scope>
    <source>
        <strain evidence="3">ALL</strain>
    </source>
</reference>
<organism evidence="3">
    <name type="scientific">Steinernema carpocapsae</name>
    <name type="common">Entomopathogenic nematode</name>
    <dbReference type="NCBI Taxonomy" id="34508"/>
    <lineage>
        <taxon>Eukaryota</taxon>
        <taxon>Metazoa</taxon>
        <taxon>Ecdysozoa</taxon>
        <taxon>Nematoda</taxon>
        <taxon>Chromadorea</taxon>
        <taxon>Rhabditida</taxon>
        <taxon>Tylenchina</taxon>
        <taxon>Panagrolaimomorpha</taxon>
        <taxon>Strongyloidoidea</taxon>
        <taxon>Steinernematidae</taxon>
        <taxon>Steinernema</taxon>
    </lineage>
</organism>
<comment type="caution">
    <text evidence="3">The sequence shown here is derived from an EMBL/GenBank/DDBJ whole genome shotgun (WGS) entry which is preliminary data.</text>
</comment>
<evidence type="ECO:0000256" key="1">
    <source>
        <dbReference type="SAM" id="MobiDB-lite"/>
    </source>
</evidence>
<feature type="domain" description="Protein kinase" evidence="2">
    <location>
        <begin position="140"/>
        <end position="405"/>
    </location>
</feature>
<evidence type="ECO:0000313" key="3">
    <source>
        <dbReference type="EMBL" id="TKR81216.1"/>
    </source>
</evidence>
<dbReference type="SUPFAM" id="SSF56112">
    <property type="entry name" value="Protein kinase-like (PK-like)"/>
    <property type="match status" value="1"/>
</dbReference>
<proteinExistence type="predicted"/>
<feature type="compositionally biased region" description="Polar residues" evidence="1">
    <location>
        <begin position="41"/>
        <end position="50"/>
    </location>
</feature>
<dbReference type="InterPro" id="IPR011009">
    <property type="entry name" value="Kinase-like_dom_sf"/>
</dbReference>
<gene>
    <name evidence="3" type="ORF">L596_015127</name>
</gene>
<dbReference type="Pfam" id="PF00069">
    <property type="entry name" value="Pkinase"/>
    <property type="match status" value="1"/>
</dbReference>
<dbReference type="GO" id="GO:0004672">
    <property type="term" value="F:protein kinase activity"/>
    <property type="evidence" value="ECO:0007669"/>
    <property type="project" value="InterPro"/>
</dbReference>
<feature type="compositionally biased region" description="Low complexity" evidence="1">
    <location>
        <begin position="24"/>
        <end position="40"/>
    </location>
</feature>
<dbReference type="OrthoDB" id="410920at2759"/>
<sequence length="423" mass="47307">MSLIANFDDVNSFASTSSIATVPSESSLSSDDSQSDTVSSQFINPSSRVPTLSRKRRAANVLPFIRLGGAAGSTNSAAGGSPVESPTSQDSDEAAKRLRTSGSESKSDDQIAEIECSQGSVSSTPPISGAKKIVHEVEGYEFISPAGKDLVACHVETSTVMQVTILGEKEVAHFQKVVSRLEEAHKYSNRTPQNLKKMKEMIIPPGCDYRRSESNGRHYIFVPMYRDTLHSITKKPPVGWSESQIQPLFRQIVRLVNFCHEIGINMRDLKLRKFVFVDKEFTQLRLFSVLDLMVCEDPKNDLTSERQGCPAYVSPEILDKDTTEYAGRPADIWALGVLMFVLLTKKYPFYDNTPQLLFQRIRAGRYSIPESANLSYPAKQVIHMILRKNPKERPTAKELLVFSWFKDPLPQEPERASCHLRRG</sequence>
<dbReference type="GO" id="GO:0032436">
    <property type="term" value="P:positive regulation of proteasomal ubiquitin-dependent protein catabolic process"/>
    <property type="evidence" value="ECO:0007669"/>
    <property type="project" value="TreeGrafter"/>
</dbReference>
<dbReference type="GO" id="GO:0005524">
    <property type="term" value="F:ATP binding"/>
    <property type="evidence" value="ECO:0007669"/>
    <property type="project" value="InterPro"/>
</dbReference>
<reference evidence="3" key="3">
    <citation type="journal article" date="2019" name="G3 (Bethesda)">
        <title>Hybrid Assembly of the Genome of the Entomopathogenic Nematode Steinernema carpocapsae Identifies the X-Chromosome.</title>
        <authorList>
            <person name="Serra L."/>
            <person name="Macchietto M."/>
            <person name="Macias-Munoz A."/>
            <person name="McGill C.J."/>
            <person name="Rodriguez I.M."/>
            <person name="Rodriguez B."/>
            <person name="Murad R."/>
            <person name="Mortazavi A."/>
        </authorList>
    </citation>
    <scope>NUCLEOTIDE SEQUENCE</scope>
    <source>
        <strain evidence="3">ALL</strain>
    </source>
</reference>
<evidence type="ECO:0000259" key="2">
    <source>
        <dbReference type="PROSITE" id="PS50011"/>
    </source>
</evidence>
<feature type="region of interest" description="Disordered" evidence="1">
    <location>
        <begin position="73"/>
        <end position="111"/>
    </location>
</feature>
<name>A0A4U5NEY1_STECR</name>
<dbReference type="PANTHER" id="PTHR22961">
    <property type="entry name" value="SER/THR PROTEIN KINASE-TRB"/>
    <property type="match status" value="1"/>
</dbReference>
<protein>
    <recommendedName>
        <fullName evidence="2">Protein kinase domain-containing protein</fullName>
    </recommendedName>
</protein>
<dbReference type="GO" id="GO:0031434">
    <property type="term" value="F:mitogen-activated protein kinase kinase binding"/>
    <property type="evidence" value="ECO:0007669"/>
    <property type="project" value="TreeGrafter"/>
</dbReference>
<dbReference type="PANTHER" id="PTHR22961:SF13">
    <property type="entry name" value="TRIBBLES"/>
    <property type="match status" value="1"/>
</dbReference>
<dbReference type="SMART" id="SM00220">
    <property type="entry name" value="S_TKc"/>
    <property type="match status" value="1"/>
</dbReference>
<dbReference type="EMBL" id="AZBU02000004">
    <property type="protein sequence ID" value="TKR81216.1"/>
    <property type="molecule type" value="Genomic_DNA"/>
</dbReference>
<feature type="region of interest" description="Disordered" evidence="1">
    <location>
        <begin position="15"/>
        <end position="54"/>
    </location>
</feature>
<dbReference type="GO" id="GO:0005634">
    <property type="term" value="C:nucleus"/>
    <property type="evidence" value="ECO:0007669"/>
    <property type="project" value="TreeGrafter"/>
</dbReference>
<reference evidence="3" key="2">
    <citation type="journal article" date="2015" name="Genome Biol.">
        <title>Comparative genomics of Steinernema reveals deeply conserved gene regulatory networks.</title>
        <authorList>
            <person name="Dillman A.R."/>
            <person name="Macchietto M."/>
            <person name="Porter C.F."/>
            <person name="Rogers A."/>
            <person name="Williams B."/>
            <person name="Antoshechkin I."/>
            <person name="Lee M.M."/>
            <person name="Goodwin Z."/>
            <person name="Lu X."/>
            <person name="Lewis E.E."/>
            <person name="Goodrich-Blair H."/>
            <person name="Stock S.P."/>
            <person name="Adams B.J."/>
            <person name="Sternberg P.W."/>
            <person name="Mortazavi A."/>
        </authorList>
    </citation>
    <scope>NUCLEOTIDE SEQUENCE [LARGE SCALE GENOMIC DNA]</scope>
    <source>
        <strain evidence="3">ALL</strain>
    </source>
</reference>
<dbReference type="InterPro" id="IPR024104">
    <property type="entry name" value="Tribbles/Ser_Thr_kinase_40"/>
</dbReference>
<dbReference type="PROSITE" id="PS50011">
    <property type="entry name" value="PROTEIN_KINASE_DOM"/>
    <property type="match status" value="1"/>
</dbReference>
<dbReference type="AlphaFoldDB" id="A0A4U5NEY1"/>